<feature type="non-terminal residue" evidence="1">
    <location>
        <position position="1"/>
    </location>
</feature>
<dbReference type="EMBL" id="ML143400">
    <property type="protein sequence ID" value="TBU31247.1"/>
    <property type="molecule type" value="Genomic_DNA"/>
</dbReference>
<dbReference type="InterPro" id="IPR036537">
    <property type="entry name" value="Adaptor_Cbl_N_dom_sf"/>
</dbReference>
<dbReference type="Proteomes" id="UP000292957">
    <property type="component" value="Unassembled WGS sequence"/>
</dbReference>
<dbReference type="AlphaFoldDB" id="A0A4Q9MV41"/>
<proteinExistence type="predicted"/>
<name>A0A4Q9MV41_9APHY</name>
<dbReference type="CDD" id="cd21037">
    <property type="entry name" value="MLKL_NTD"/>
    <property type="match status" value="1"/>
</dbReference>
<evidence type="ECO:0000313" key="1">
    <source>
        <dbReference type="EMBL" id="TBU31247.1"/>
    </source>
</evidence>
<reference evidence="1" key="1">
    <citation type="submission" date="2019-01" db="EMBL/GenBank/DDBJ databases">
        <title>Draft genome sequences of three monokaryotic isolates of the white-rot basidiomycete fungus Dichomitus squalens.</title>
        <authorList>
            <consortium name="DOE Joint Genome Institute"/>
            <person name="Lopez S.C."/>
            <person name="Andreopoulos B."/>
            <person name="Pangilinan J."/>
            <person name="Lipzen A."/>
            <person name="Riley R."/>
            <person name="Ahrendt S."/>
            <person name="Ng V."/>
            <person name="Barry K."/>
            <person name="Daum C."/>
            <person name="Grigoriev I.V."/>
            <person name="Hilden K.S."/>
            <person name="Makela M.R."/>
            <person name="de Vries R.P."/>
        </authorList>
    </citation>
    <scope>NUCLEOTIDE SEQUENCE [LARGE SCALE GENOMIC DNA]</scope>
    <source>
        <strain evidence="1">OM18370.1</strain>
    </source>
</reference>
<dbReference type="Gene3D" id="1.20.930.20">
    <property type="entry name" value="Adaptor protein Cbl, N-terminal domain"/>
    <property type="match status" value="1"/>
</dbReference>
<dbReference type="GO" id="GO:0007166">
    <property type="term" value="P:cell surface receptor signaling pathway"/>
    <property type="evidence" value="ECO:0007669"/>
    <property type="project" value="InterPro"/>
</dbReference>
<dbReference type="OrthoDB" id="2751721at2759"/>
<sequence>GISDAASKLMEHAAAVKSNRKECKKIAALTEELTSGLLSATKDVKEEDLDEITRLNLAELEYSQRMQTIGDIMSRMRGESFVRRLLAKDEHATSLADHRRALQDAISKFQIMQLTRLDTRILRLEKKQDLMLVALGASSTVGGGLSSPSPLLPRLGVRRKIRSGWLFVARFFGAFGASKKPTLFFTRSTYFSRDSLG</sequence>
<protein>
    <submittedName>
        <fullName evidence="1">Uncharacterized protein</fullName>
    </submittedName>
</protein>
<dbReference type="InterPro" id="IPR059179">
    <property type="entry name" value="MLKL-like_MCAfunc"/>
</dbReference>
<gene>
    <name evidence="1" type="ORF">BD311DRAFT_752906</name>
</gene>
<accession>A0A4Q9MV41</accession>
<organism evidence="1">
    <name type="scientific">Dichomitus squalens</name>
    <dbReference type="NCBI Taxonomy" id="114155"/>
    <lineage>
        <taxon>Eukaryota</taxon>
        <taxon>Fungi</taxon>
        <taxon>Dikarya</taxon>
        <taxon>Basidiomycota</taxon>
        <taxon>Agaricomycotina</taxon>
        <taxon>Agaricomycetes</taxon>
        <taxon>Polyporales</taxon>
        <taxon>Polyporaceae</taxon>
        <taxon>Dichomitus</taxon>
    </lineage>
</organism>